<evidence type="ECO:0000259" key="7">
    <source>
        <dbReference type="Pfam" id="PF02683"/>
    </source>
</evidence>
<accession>A0ABW0UFI5</accession>
<proteinExistence type="inferred from homology"/>
<keyword evidence="4 6" id="KW-1133">Transmembrane helix</keyword>
<feature type="transmembrane region" description="Helical" evidence="6">
    <location>
        <begin position="214"/>
        <end position="234"/>
    </location>
</feature>
<evidence type="ECO:0000256" key="5">
    <source>
        <dbReference type="ARBA" id="ARBA00023136"/>
    </source>
</evidence>
<sequence length="239" mass="25722">MGTSLVFMFSVFVAGILSFFSPCIFPLLPVYLGILLDESKERTVSFFGFSINWYSLLKTLAFMAGLSSVFLLLGFGAASLGSLFNSPNFRVVMGLIIIVLGLHQMEWINIASLQKQKQLRFNFQTKNGVLSAFLLGLTFSFGWTPCVGPVLGSVLGLAASGGGSSVQGGLLLLVYTLGLSLPFLLITLSSSALVKQFNKLKPHMVTMKKVGGALIILMGIILVLGKVDAITAFFETIFN</sequence>
<keyword evidence="3 6" id="KW-0812">Transmembrane</keyword>
<dbReference type="PANTHER" id="PTHR31272">
    <property type="entry name" value="CYTOCHROME C-TYPE BIOGENESIS PROTEIN HI_1454-RELATED"/>
    <property type="match status" value="1"/>
</dbReference>
<evidence type="ECO:0000256" key="4">
    <source>
        <dbReference type="ARBA" id="ARBA00022989"/>
    </source>
</evidence>
<feature type="domain" description="Cytochrome C biogenesis protein transmembrane" evidence="7">
    <location>
        <begin position="6"/>
        <end position="223"/>
    </location>
</feature>
<evidence type="ECO:0000256" key="3">
    <source>
        <dbReference type="ARBA" id="ARBA00022692"/>
    </source>
</evidence>
<comment type="caution">
    <text evidence="8">The sequence shown here is derived from an EMBL/GenBank/DDBJ whole genome shotgun (WGS) entry which is preliminary data.</text>
</comment>
<comment type="subcellular location">
    <subcellularLocation>
        <location evidence="1">Membrane</location>
        <topology evidence="1">Multi-pass membrane protein</topology>
    </subcellularLocation>
</comment>
<dbReference type="Pfam" id="PF02683">
    <property type="entry name" value="DsbD_TM"/>
    <property type="match status" value="1"/>
</dbReference>
<feature type="transmembrane region" description="Helical" evidence="6">
    <location>
        <begin position="129"/>
        <end position="152"/>
    </location>
</feature>
<evidence type="ECO:0000256" key="6">
    <source>
        <dbReference type="SAM" id="Phobius"/>
    </source>
</evidence>
<comment type="similarity">
    <text evidence="2">Belongs to the DsbD family.</text>
</comment>
<dbReference type="InterPro" id="IPR003834">
    <property type="entry name" value="Cyt_c_assmbl_TM_dom"/>
</dbReference>
<dbReference type="EMBL" id="JBHSOJ010000023">
    <property type="protein sequence ID" value="MFC5631655.1"/>
    <property type="molecule type" value="Genomic_DNA"/>
</dbReference>
<dbReference type="RefSeq" id="WP_156806031.1">
    <property type="nucleotide sequence ID" value="NZ_JBHSOJ010000023.1"/>
</dbReference>
<dbReference type="PANTHER" id="PTHR31272:SF4">
    <property type="entry name" value="CYTOCHROME C-TYPE BIOGENESIS PROTEIN HI_1454-RELATED"/>
    <property type="match status" value="1"/>
</dbReference>
<evidence type="ECO:0000313" key="8">
    <source>
        <dbReference type="EMBL" id="MFC5631655.1"/>
    </source>
</evidence>
<feature type="transmembrane region" description="Helical" evidence="6">
    <location>
        <begin position="56"/>
        <end position="77"/>
    </location>
</feature>
<organism evidence="8 9">
    <name type="scientific">Streptococcus caledonicus</name>
    <dbReference type="NCBI Taxonomy" id="2614158"/>
    <lineage>
        <taxon>Bacteria</taxon>
        <taxon>Bacillati</taxon>
        <taxon>Bacillota</taxon>
        <taxon>Bacilli</taxon>
        <taxon>Lactobacillales</taxon>
        <taxon>Streptococcaceae</taxon>
        <taxon>Streptococcus</taxon>
    </lineage>
</organism>
<gene>
    <name evidence="8" type="primary">ccdA2</name>
    <name evidence="8" type="ORF">ACFPQ3_08790</name>
</gene>
<evidence type="ECO:0000256" key="1">
    <source>
        <dbReference type="ARBA" id="ARBA00004141"/>
    </source>
</evidence>
<feature type="transmembrane region" description="Helical" evidence="6">
    <location>
        <begin position="89"/>
        <end position="108"/>
    </location>
</feature>
<protein>
    <submittedName>
        <fullName evidence="8">Thiol-disulfide oxidoreductase-associated membrane protein CcdA2</fullName>
    </submittedName>
</protein>
<reference evidence="9" key="1">
    <citation type="journal article" date="2019" name="Int. J. Syst. Evol. Microbiol.">
        <title>The Global Catalogue of Microorganisms (GCM) 10K type strain sequencing project: providing services to taxonomists for standard genome sequencing and annotation.</title>
        <authorList>
            <consortium name="The Broad Institute Genomics Platform"/>
            <consortium name="The Broad Institute Genome Sequencing Center for Infectious Disease"/>
            <person name="Wu L."/>
            <person name="Ma J."/>
        </authorList>
    </citation>
    <scope>NUCLEOTIDE SEQUENCE [LARGE SCALE GENOMIC DNA]</scope>
    <source>
        <strain evidence="9">DT43</strain>
    </source>
</reference>
<keyword evidence="5 6" id="KW-0472">Membrane</keyword>
<evidence type="ECO:0000256" key="2">
    <source>
        <dbReference type="ARBA" id="ARBA00006143"/>
    </source>
</evidence>
<dbReference type="Proteomes" id="UP001596110">
    <property type="component" value="Unassembled WGS sequence"/>
</dbReference>
<keyword evidence="9" id="KW-1185">Reference proteome</keyword>
<feature type="transmembrane region" description="Helical" evidence="6">
    <location>
        <begin position="6"/>
        <end position="36"/>
    </location>
</feature>
<name>A0ABW0UFI5_9STRE</name>
<dbReference type="InterPro" id="IPR051790">
    <property type="entry name" value="Cytochrome_c-biogenesis_DsbD"/>
</dbReference>
<feature type="transmembrane region" description="Helical" evidence="6">
    <location>
        <begin position="172"/>
        <end position="194"/>
    </location>
</feature>
<evidence type="ECO:0000313" key="9">
    <source>
        <dbReference type="Proteomes" id="UP001596110"/>
    </source>
</evidence>